<feature type="compositionally biased region" description="Polar residues" evidence="1">
    <location>
        <begin position="335"/>
        <end position="354"/>
    </location>
</feature>
<feature type="compositionally biased region" description="Polar residues" evidence="1">
    <location>
        <begin position="228"/>
        <end position="243"/>
    </location>
</feature>
<feature type="compositionally biased region" description="Polar residues" evidence="1">
    <location>
        <begin position="533"/>
        <end position="551"/>
    </location>
</feature>
<feature type="compositionally biased region" description="Polar residues" evidence="1">
    <location>
        <begin position="829"/>
        <end position="840"/>
    </location>
</feature>
<dbReference type="Proteomes" id="UP000559256">
    <property type="component" value="Unassembled WGS sequence"/>
</dbReference>
<feature type="compositionally biased region" description="Low complexity" evidence="1">
    <location>
        <begin position="244"/>
        <end position="282"/>
    </location>
</feature>
<comment type="caution">
    <text evidence="3">The sequence shown here is derived from an EMBL/GenBank/DDBJ whole genome shotgun (WGS) entry which is preliminary data.</text>
</comment>
<dbReference type="InterPro" id="IPR057725">
    <property type="entry name" value="Ams2-SPT21_N"/>
</dbReference>
<keyword evidence="4" id="KW-1185">Reference proteome</keyword>
<feature type="compositionally biased region" description="Basic and acidic residues" evidence="1">
    <location>
        <begin position="375"/>
        <end position="385"/>
    </location>
</feature>
<evidence type="ECO:0000313" key="3">
    <source>
        <dbReference type="EMBL" id="KAF5345301.1"/>
    </source>
</evidence>
<dbReference type="OrthoDB" id="3199820at2759"/>
<feature type="compositionally biased region" description="Basic and acidic residues" evidence="1">
    <location>
        <begin position="727"/>
        <end position="738"/>
    </location>
</feature>
<evidence type="ECO:0000259" key="2">
    <source>
        <dbReference type="Pfam" id="PF25823"/>
    </source>
</evidence>
<dbReference type="Pfam" id="PF25823">
    <property type="entry name" value="Ams2-SPT21_N"/>
    <property type="match status" value="1"/>
</dbReference>
<feature type="domain" description="Ams2/SPT21 N-terminal" evidence="2">
    <location>
        <begin position="23"/>
        <end position="85"/>
    </location>
</feature>
<organism evidence="3 4">
    <name type="scientific">Tetrapyrgos nigripes</name>
    <dbReference type="NCBI Taxonomy" id="182062"/>
    <lineage>
        <taxon>Eukaryota</taxon>
        <taxon>Fungi</taxon>
        <taxon>Dikarya</taxon>
        <taxon>Basidiomycota</taxon>
        <taxon>Agaricomycotina</taxon>
        <taxon>Agaricomycetes</taxon>
        <taxon>Agaricomycetidae</taxon>
        <taxon>Agaricales</taxon>
        <taxon>Marasmiineae</taxon>
        <taxon>Marasmiaceae</taxon>
        <taxon>Tetrapyrgos</taxon>
    </lineage>
</organism>
<feature type="compositionally biased region" description="Low complexity" evidence="1">
    <location>
        <begin position="146"/>
        <end position="163"/>
    </location>
</feature>
<name>A0A8H5CQN3_9AGAR</name>
<sequence>MEQRRLRILYTINNAPSYTLAFSRTQVAISLLPSFASSSQKSVETLPVYGSVDLRTCLDSICASSPEFFLDATQDYSVYVLDPLESPPTNNPDEPSLIPMGLGFLSVIRSPEESRTITGTFMALKTGERVLEVYFSLKPVTRELPSNSSNSKNRSMSRSASRNQTSGHASGSRRGYNHSRNSVGPEIASTAAERILSQTYRSGRIITDLPSKTELFAHCPPLEPQPKTPTSSISLPPSQCQPQASTSFTTSLPPSQTTLSQPQASTTSIPLPPSQTTTQLSNSLNNNLAGLLNPADPNAMTLLALLGMIDSGELPSASNNPTLATALQQLWAQVDSSQVATQQPGPSNSHQRQPSQDEEVVFLDKENVNPTAFRRRAEREREEAKLLGSSSSVRPEVSPPRVGLSVRSNTMNDLPVPSAPRNSESTAGRKRTLSDADSSRRERQRRVPSGRIDPTPSLALDPYRHYDRIAEAAPAGSSLVTQSSPPRPSRDENTRSGNSRGRPIVIPDSPLRVPASSPVRRPQKKYVVPEWARTNTATQPRLSDAVQQSIKDAQHRKGLEREAKRARLHRSSSSQLSQPTTSQSSTPPPSSQDSMLPPSSSQSSTVPSSSQGSSSNTSIPSLLPPVAAGEDFLSAALTTSPPSPPRSPPSRNTSLPFLPRTPKTPSRRPRLADDSPDGVDGSLFTPLAKTPIRNPHTPFGPPINSPCRHPSKSSPFLRGASLLRAKGVSDTDTDRGDEASSTLPMASSDVEDEDEPEDHPEQTSSRRDEGAASPVVKQYWQGLPPSSPPSSPAFVSSDLLPTNQPEEDQTEDAQLPVISSDVEEDFTADTGTPGSDSARQTPLDGNETETSELDVFNLFMNSFSSDDENLFMDGMNMEEGTGEESLDLNEIFKGVMPWLGGPESTSNHDNPDACNLDLDFDQLPAQDFDGTKPAQEMQALFSGCVL</sequence>
<gene>
    <name evidence="3" type="ORF">D9758_008453</name>
</gene>
<feature type="region of interest" description="Disordered" evidence="1">
    <location>
        <begin position="216"/>
        <end position="282"/>
    </location>
</feature>
<feature type="compositionally biased region" description="Acidic residues" evidence="1">
    <location>
        <begin position="749"/>
        <end position="758"/>
    </location>
</feature>
<feature type="compositionally biased region" description="Basic and acidic residues" evidence="1">
    <location>
        <begin position="552"/>
        <end position="565"/>
    </location>
</feature>
<feature type="compositionally biased region" description="Low complexity" evidence="1">
    <location>
        <begin position="649"/>
        <end position="664"/>
    </location>
</feature>
<feature type="compositionally biased region" description="Low complexity" evidence="1">
    <location>
        <begin position="389"/>
        <end position="402"/>
    </location>
</feature>
<evidence type="ECO:0000313" key="4">
    <source>
        <dbReference type="Proteomes" id="UP000559256"/>
    </source>
</evidence>
<dbReference type="AlphaFoldDB" id="A0A8H5CQN3"/>
<protein>
    <recommendedName>
        <fullName evidence="2">Ams2/SPT21 N-terminal domain-containing protein</fullName>
    </recommendedName>
</protein>
<feature type="compositionally biased region" description="Basic and acidic residues" evidence="1">
    <location>
        <begin position="759"/>
        <end position="770"/>
    </location>
</feature>
<accession>A0A8H5CQN3</accession>
<feature type="compositionally biased region" description="Low complexity" evidence="1">
    <location>
        <begin position="571"/>
        <end position="621"/>
    </location>
</feature>
<feature type="region of interest" description="Disordered" evidence="1">
    <location>
        <begin position="142"/>
        <end position="183"/>
    </location>
</feature>
<proteinExistence type="predicted"/>
<feature type="compositionally biased region" description="Basic and acidic residues" evidence="1">
    <location>
        <begin position="432"/>
        <end position="441"/>
    </location>
</feature>
<reference evidence="3 4" key="1">
    <citation type="journal article" date="2020" name="ISME J.">
        <title>Uncovering the hidden diversity of litter-decomposition mechanisms in mushroom-forming fungi.</title>
        <authorList>
            <person name="Floudas D."/>
            <person name="Bentzer J."/>
            <person name="Ahren D."/>
            <person name="Johansson T."/>
            <person name="Persson P."/>
            <person name="Tunlid A."/>
        </authorList>
    </citation>
    <scope>NUCLEOTIDE SEQUENCE [LARGE SCALE GENOMIC DNA]</scope>
    <source>
        <strain evidence="3 4">CBS 291.85</strain>
    </source>
</reference>
<feature type="region of interest" description="Disordered" evidence="1">
    <location>
        <begin position="335"/>
        <end position="848"/>
    </location>
</feature>
<dbReference type="EMBL" id="JAACJM010000113">
    <property type="protein sequence ID" value="KAF5345301.1"/>
    <property type="molecule type" value="Genomic_DNA"/>
</dbReference>
<evidence type="ECO:0000256" key="1">
    <source>
        <dbReference type="SAM" id="MobiDB-lite"/>
    </source>
</evidence>